<dbReference type="Pfam" id="PF00320">
    <property type="entry name" value="GATA"/>
    <property type="match status" value="1"/>
</dbReference>
<dbReference type="GO" id="GO:0006355">
    <property type="term" value="P:regulation of DNA-templated transcription"/>
    <property type="evidence" value="ECO:0007669"/>
    <property type="project" value="InterPro"/>
</dbReference>
<dbReference type="SMART" id="SM00401">
    <property type="entry name" value="ZnF_GATA"/>
    <property type="match status" value="1"/>
</dbReference>
<keyword evidence="2" id="KW-0238">DNA-binding</keyword>
<dbReference type="GO" id="GO:0008270">
    <property type="term" value="F:zinc ion binding"/>
    <property type="evidence" value="ECO:0007669"/>
    <property type="project" value="UniProtKB-KW"/>
</dbReference>
<feature type="compositionally biased region" description="Polar residues" evidence="5">
    <location>
        <begin position="112"/>
        <end position="126"/>
    </location>
</feature>
<sequence length="361" mass="39208">MAEQPLPIKNPANVNSVNVSAGANQADVVLPPIRTGELTLSFEGQVYVFSDVTPQKVQAVLLLLGGRDAPAGMPKVEQRFDQSIKSIGDITRHPTLSERIASLARMQRSKGRFTSSKKQDGANNYGSDPESGQDMIQSETSMQRSKGRFTSSKKQDGANNYGSDPESGQDMIQSETSMQRSKGQFTSSKKQDGANNYGSDPESGQDMIQSETSCTHCGISSKSTPMMRRGPSGPRTLCNACGLFWANRGTLRDLSTSRRNHEQHTIVTPEQVGEGNDLNCETALPAHNDSVDDKTALSSSCGLTGSCFPEDEIEAALVHSGFNPTRILENRHRIRGFVFYPRGRARAPVTPVAQYASIDLF</sequence>
<dbReference type="CDD" id="cd00202">
    <property type="entry name" value="ZnF_GATA"/>
    <property type="match status" value="1"/>
</dbReference>
<name>A0A2Z6LZC4_TRISU</name>
<evidence type="ECO:0000313" key="8">
    <source>
        <dbReference type="EMBL" id="GAU23648.1"/>
    </source>
</evidence>
<evidence type="ECO:0000256" key="5">
    <source>
        <dbReference type="SAM" id="MobiDB-lite"/>
    </source>
</evidence>
<accession>A0A2Z6LZC4</accession>
<dbReference type="PROSITE" id="PS00344">
    <property type="entry name" value="GATA_ZN_FINGER_1"/>
    <property type="match status" value="1"/>
</dbReference>
<feature type="compositionally biased region" description="Polar residues" evidence="5">
    <location>
        <begin position="170"/>
        <end position="198"/>
    </location>
</feature>
<evidence type="ECO:0008006" key="10">
    <source>
        <dbReference type="Google" id="ProtNLM"/>
    </source>
</evidence>
<feature type="region of interest" description="Disordered" evidence="5">
    <location>
        <begin position="106"/>
        <end position="211"/>
    </location>
</feature>
<dbReference type="PANTHER" id="PTHR46125">
    <property type="entry name" value="GATA TRANSCRIPTION FACTOR 28"/>
    <property type="match status" value="1"/>
</dbReference>
<keyword evidence="9" id="KW-1185">Reference proteome</keyword>
<evidence type="ECO:0000259" key="7">
    <source>
        <dbReference type="PROSITE" id="PS51320"/>
    </source>
</evidence>
<dbReference type="SMART" id="SM00979">
    <property type="entry name" value="TIFY"/>
    <property type="match status" value="1"/>
</dbReference>
<reference evidence="9" key="1">
    <citation type="journal article" date="2017" name="Front. Plant Sci.">
        <title>Climate Clever Clovers: New Paradigm to Reduce the Environmental Footprint of Ruminants by Breeding Low Methanogenic Forages Utilizing Haplotype Variation.</title>
        <authorList>
            <person name="Kaur P."/>
            <person name="Appels R."/>
            <person name="Bayer P.E."/>
            <person name="Keeble-Gagnere G."/>
            <person name="Wang J."/>
            <person name="Hirakawa H."/>
            <person name="Shirasawa K."/>
            <person name="Vercoe P."/>
            <person name="Stefanova K."/>
            <person name="Durmic Z."/>
            <person name="Nichols P."/>
            <person name="Revell C."/>
            <person name="Isobe S.N."/>
            <person name="Edwards D."/>
            <person name="Erskine W."/>
        </authorList>
    </citation>
    <scope>NUCLEOTIDE SEQUENCE [LARGE SCALE GENOMIC DNA]</scope>
    <source>
        <strain evidence="9">cv. Daliak</strain>
    </source>
</reference>
<dbReference type="Pfam" id="PF06200">
    <property type="entry name" value="tify"/>
    <property type="match status" value="1"/>
</dbReference>
<dbReference type="PROSITE" id="PS50114">
    <property type="entry name" value="GATA_ZN_FINGER_2"/>
    <property type="match status" value="1"/>
</dbReference>
<evidence type="ECO:0000256" key="1">
    <source>
        <dbReference type="ARBA" id="ARBA00023015"/>
    </source>
</evidence>
<evidence type="ECO:0000313" key="9">
    <source>
        <dbReference type="Proteomes" id="UP000242715"/>
    </source>
</evidence>
<keyword evidence="1" id="KW-0805">Transcription regulation</keyword>
<evidence type="ECO:0000259" key="6">
    <source>
        <dbReference type="PROSITE" id="PS50114"/>
    </source>
</evidence>
<protein>
    <recommendedName>
        <fullName evidence="10">GATA-type domain-containing protein</fullName>
    </recommendedName>
</protein>
<feature type="domain" description="GATA-type" evidence="6">
    <location>
        <begin position="208"/>
        <end position="264"/>
    </location>
</feature>
<keyword evidence="4" id="KW-0479">Metal-binding</keyword>
<dbReference type="OrthoDB" id="2162994at2759"/>
<dbReference type="Proteomes" id="UP000242715">
    <property type="component" value="Unassembled WGS sequence"/>
</dbReference>
<dbReference type="EMBL" id="DF973273">
    <property type="protein sequence ID" value="GAU23648.1"/>
    <property type="molecule type" value="Genomic_DNA"/>
</dbReference>
<proteinExistence type="predicted"/>
<dbReference type="AlphaFoldDB" id="A0A2Z6LZC4"/>
<evidence type="ECO:0000256" key="2">
    <source>
        <dbReference type="ARBA" id="ARBA00023125"/>
    </source>
</evidence>
<dbReference type="PROSITE" id="PS51320">
    <property type="entry name" value="TIFY"/>
    <property type="match status" value="1"/>
</dbReference>
<dbReference type="GO" id="GO:0043565">
    <property type="term" value="F:sequence-specific DNA binding"/>
    <property type="evidence" value="ECO:0007669"/>
    <property type="project" value="InterPro"/>
</dbReference>
<keyword evidence="4" id="KW-0862">Zinc</keyword>
<dbReference type="InterPro" id="IPR010399">
    <property type="entry name" value="Tify_dom"/>
</dbReference>
<dbReference type="Gene3D" id="3.30.50.10">
    <property type="entry name" value="Erythroid Transcription Factor GATA-1, subunit A"/>
    <property type="match status" value="1"/>
</dbReference>
<feature type="domain" description="Tify" evidence="7">
    <location>
        <begin position="31"/>
        <end position="66"/>
    </location>
</feature>
<organism evidence="8 9">
    <name type="scientific">Trifolium subterraneum</name>
    <name type="common">Subterranean clover</name>
    <dbReference type="NCBI Taxonomy" id="3900"/>
    <lineage>
        <taxon>Eukaryota</taxon>
        <taxon>Viridiplantae</taxon>
        <taxon>Streptophyta</taxon>
        <taxon>Embryophyta</taxon>
        <taxon>Tracheophyta</taxon>
        <taxon>Spermatophyta</taxon>
        <taxon>Magnoliopsida</taxon>
        <taxon>eudicotyledons</taxon>
        <taxon>Gunneridae</taxon>
        <taxon>Pentapetalae</taxon>
        <taxon>rosids</taxon>
        <taxon>fabids</taxon>
        <taxon>Fabales</taxon>
        <taxon>Fabaceae</taxon>
        <taxon>Papilionoideae</taxon>
        <taxon>50 kb inversion clade</taxon>
        <taxon>NPAAA clade</taxon>
        <taxon>Hologalegina</taxon>
        <taxon>IRL clade</taxon>
        <taxon>Trifolieae</taxon>
        <taxon>Trifolium</taxon>
    </lineage>
</organism>
<dbReference type="PANTHER" id="PTHR46125:SF20">
    <property type="entry name" value="GATA TRANSCRIPTION FACTOR 25"/>
    <property type="match status" value="1"/>
</dbReference>
<keyword evidence="3" id="KW-0804">Transcription</keyword>
<feature type="compositionally biased region" description="Polar residues" evidence="5">
    <location>
        <begin position="134"/>
        <end position="162"/>
    </location>
</feature>
<dbReference type="InterPro" id="IPR013088">
    <property type="entry name" value="Znf_NHR/GATA"/>
</dbReference>
<gene>
    <name evidence="8" type="ORF">TSUD_304230</name>
</gene>
<keyword evidence="4" id="KW-0863">Zinc-finger</keyword>
<dbReference type="SUPFAM" id="SSF57716">
    <property type="entry name" value="Glucocorticoid receptor-like (DNA-binding domain)"/>
    <property type="match status" value="1"/>
</dbReference>
<evidence type="ECO:0000256" key="3">
    <source>
        <dbReference type="ARBA" id="ARBA00023163"/>
    </source>
</evidence>
<dbReference type="InterPro" id="IPR045280">
    <property type="entry name" value="TIFY-like"/>
</dbReference>
<dbReference type="InterPro" id="IPR000679">
    <property type="entry name" value="Znf_GATA"/>
</dbReference>
<evidence type="ECO:0000256" key="4">
    <source>
        <dbReference type="PROSITE-ProRule" id="PRU00094"/>
    </source>
</evidence>